<evidence type="ECO:0000313" key="14">
    <source>
        <dbReference type="EMBL" id="PQJ33059.1"/>
    </source>
</evidence>
<feature type="binding site" evidence="12">
    <location>
        <position position="42"/>
    </location>
    <ligand>
        <name>NAD(+)</name>
        <dbReference type="ChEBI" id="CHEBI:57540"/>
    </ligand>
</feature>
<feature type="binding site" evidence="12">
    <location>
        <position position="349"/>
    </location>
    <ligand>
        <name>NAD(+)</name>
        <dbReference type="ChEBI" id="CHEBI:57540"/>
    </ligand>
</feature>
<dbReference type="SUPFAM" id="SSF48179">
    <property type="entry name" value="6-phosphogluconate dehydrogenase C-terminal domain-like"/>
    <property type="match status" value="1"/>
</dbReference>
<keyword evidence="5" id="KW-0560">Oxidoreductase</keyword>
<feature type="binding site" evidence="12">
    <location>
        <begin position="93"/>
        <end position="97"/>
    </location>
    <ligand>
        <name>NAD(+)</name>
        <dbReference type="ChEBI" id="CHEBI:57540"/>
    </ligand>
</feature>
<dbReference type="SMART" id="SM00984">
    <property type="entry name" value="UDPG_MGDP_dh_C"/>
    <property type="match status" value="1"/>
</dbReference>
<dbReference type="Gene3D" id="3.40.50.720">
    <property type="entry name" value="NAD(P)-binding Rossmann-like Domain"/>
    <property type="match status" value="2"/>
</dbReference>
<dbReference type="InterPro" id="IPR017476">
    <property type="entry name" value="UDP-Glc/GDP-Man"/>
</dbReference>
<feature type="binding site" evidence="12">
    <location>
        <position position="37"/>
    </location>
    <ligand>
        <name>NAD(+)</name>
        <dbReference type="ChEBI" id="CHEBI:57540"/>
    </ligand>
</feature>
<evidence type="ECO:0000256" key="1">
    <source>
        <dbReference type="ARBA" id="ARBA00004701"/>
    </source>
</evidence>
<keyword evidence="15" id="KW-1185">Reference proteome</keyword>
<feature type="binding site" evidence="12">
    <location>
        <position position="168"/>
    </location>
    <ligand>
        <name>NAD(+)</name>
        <dbReference type="ChEBI" id="CHEBI:57540"/>
    </ligand>
</feature>
<proteinExistence type="inferred from homology"/>
<dbReference type="Pfam" id="PF03720">
    <property type="entry name" value="UDPG_MGDP_dh_C"/>
    <property type="match status" value="1"/>
</dbReference>
<feature type="domain" description="UDP-glucose/GDP-mannose dehydrogenase C-terminal" evidence="13">
    <location>
        <begin position="335"/>
        <end position="450"/>
    </location>
</feature>
<feature type="binding site" evidence="12">
    <location>
        <begin position="279"/>
        <end position="282"/>
    </location>
    <ligand>
        <name>NAD(+)</name>
        <dbReference type="ChEBI" id="CHEBI:57540"/>
    </ligand>
</feature>
<protein>
    <recommendedName>
        <fullName evidence="4">UDP-glucose 6-dehydrogenase</fullName>
        <ecNumber evidence="3">1.1.1.22</ecNumber>
    </recommendedName>
</protein>
<dbReference type="SUPFAM" id="SSF52413">
    <property type="entry name" value="UDP-glucose/GDP-mannose dehydrogenase C-terminal domain"/>
    <property type="match status" value="1"/>
</dbReference>
<evidence type="ECO:0000313" key="15">
    <source>
        <dbReference type="Proteomes" id="UP000239747"/>
    </source>
</evidence>
<dbReference type="EC" id="1.1.1.22" evidence="3"/>
<dbReference type="InterPro" id="IPR028356">
    <property type="entry name" value="UDPglc_DH_euk"/>
</dbReference>
<dbReference type="FunFam" id="3.40.50.720:FF:000032">
    <property type="entry name" value="UDP-glucose 6-dehydrogenase"/>
    <property type="match status" value="1"/>
</dbReference>
<feature type="binding site" evidence="12">
    <location>
        <begin position="12"/>
        <end position="17"/>
    </location>
    <ligand>
        <name>NAD(+)</name>
        <dbReference type="ChEBI" id="CHEBI:57540"/>
    </ligand>
</feature>
<dbReference type="PIRSF" id="PIRSF000124">
    <property type="entry name" value="UDPglc_GDPman_dh"/>
    <property type="match status" value="1"/>
</dbReference>
<feature type="binding site" evidence="11">
    <location>
        <begin position="164"/>
        <end position="168"/>
    </location>
    <ligand>
        <name>substrate</name>
    </ligand>
</feature>
<evidence type="ECO:0000256" key="7">
    <source>
        <dbReference type="ARBA" id="ARBA00047473"/>
    </source>
</evidence>
<dbReference type="InterPro" id="IPR008927">
    <property type="entry name" value="6-PGluconate_DH-like_C_sf"/>
</dbReference>
<feature type="binding site" evidence="11">
    <location>
        <begin position="341"/>
        <end position="342"/>
    </location>
    <ligand>
        <name>substrate</name>
    </ligand>
</feature>
<feature type="binding site" evidence="11">
    <location>
        <begin position="223"/>
        <end position="227"/>
    </location>
    <ligand>
        <name>substrate</name>
    </ligand>
</feature>
<dbReference type="UniPathway" id="UPA00038">
    <property type="reaction ID" value="UER00491"/>
</dbReference>
<comment type="similarity">
    <text evidence="2 9">Belongs to the UDP-glucose/GDP-mannose dehydrogenase family.</text>
</comment>
<evidence type="ECO:0000259" key="13">
    <source>
        <dbReference type="SMART" id="SM00984"/>
    </source>
</evidence>
<feature type="binding site" evidence="11">
    <location>
        <position position="445"/>
    </location>
    <ligand>
        <name>substrate</name>
    </ligand>
</feature>
<comment type="function">
    <text evidence="8">Catalyzes the conversion of UDP-glucose into UDP-glucuronate, one of the precursors of teichuronic acid.</text>
</comment>
<evidence type="ECO:0000256" key="4">
    <source>
        <dbReference type="ARBA" id="ARBA00015132"/>
    </source>
</evidence>
<sequence length="466" mass="51890">MLKEIKNICCIGAGYVGGPTMTMIAAKCPHINVNVVDINDNRIKAWNNPDTDYIPIYEPGLASLVNEARGRNLFFSTNVNQAIQDADMIFISVNTPTKTYGVGKGMAADLKYIELCARQIATVATSDKIIVEKSTLPVRTAEALKRILDNTGNGVHFDILSNPEFLAEGTAVSDLLNPDRVLIGGEETENGRLAQQALVDVYANWVPKDRILTTNVWSSELSKLTANAFLAQRVSSINSLSELCEVTEADVDEVARAIGSDSRIGSKFLKASVGFGGSCFQKDILNLVYISKSYGLNEVADYWEQVIIMNDYQKRRFAKKIVETLFNTVSGKRIAILGWAFKKDTNDTRESAAIYVADYLLSEQAELVIYDPKVTKDQIFSDLDYLGSRSTEENRDLVEVSNSPYDAVENAHAVAILTEWDEFVTYDWSKIYNSMLKPAFLFDGRRLLSDELMREIGFEFYKIGKG</sequence>
<dbReference type="Gene3D" id="1.20.5.100">
    <property type="entry name" value="Cytochrome c1, transmembrane anchor, C-terminal"/>
    <property type="match status" value="1"/>
</dbReference>
<reference evidence="14 15" key="1">
    <citation type="submission" date="2017-01" db="EMBL/GenBank/DDBJ databases">
        <title>Trade-off between light-utilization and light-protection in marine flavobacteria.</title>
        <authorList>
            <person name="Kumagai Y."/>
            <person name="Yoshizawa S."/>
            <person name="Kogure K."/>
            <person name="Iwasaki W."/>
        </authorList>
    </citation>
    <scope>NUCLEOTIDE SEQUENCE [LARGE SCALE GENOMIC DNA]</scope>
    <source>
        <strain evidence="14 15">KCTC 32109</strain>
    </source>
</reference>
<dbReference type="GO" id="GO:0006024">
    <property type="term" value="P:glycosaminoglycan biosynthetic process"/>
    <property type="evidence" value="ECO:0007669"/>
    <property type="project" value="TreeGrafter"/>
</dbReference>
<comment type="caution">
    <text evidence="14">The sequence shown here is derived from an EMBL/GenBank/DDBJ whole genome shotgun (WGS) entry which is preliminary data.</text>
</comment>
<dbReference type="InterPro" id="IPR001732">
    <property type="entry name" value="UDP-Glc/GDP-Man_DH_N"/>
</dbReference>
<comment type="pathway">
    <text evidence="1">Nucleotide-sugar biosynthesis; UDP-alpha-D-glucuronate biosynthesis; UDP-alpha-D-glucuronate from UDP-alpha-D-glucose: step 1/1.</text>
</comment>
<dbReference type="GO" id="GO:0006065">
    <property type="term" value="P:UDP-glucuronate biosynthetic process"/>
    <property type="evidence" value="ECO:0007669"/>
    <property type="project" value="UniProtKB-UniPathway"/>
</dbReference>
<organism evidence="14 15">
    <name type="scientific">Nonlabens arenilitoris</name>
    <dbReference type="NCBI Taxonomy" id="1217969"/>
    <lineage>
        <taxon>Bacteria</taxon>
        <taxon>Pseudomonadati</taxon>
        <taxon>Bacteroidota</taxon>
        <taxon>Flavobacteriia</taxon>
        <taxon>Flavobacteriales</taxon>
        <taxon>Flavobacteriaceae</taxon>
        <taxon>Nonlabens</taxon>
    </lineage>
</organism>
<evidence type="ECO:0000256" key="10">
    <source>
        <dbReference type="PIRSR" id="PIRSR500133-1"/>
    </source>
</evidence>
<dbReference type="NCBIfam" id="TIGR03026">
    <property type="entry name" value="NDP-sugDHase"/>
    <property type="match status" value="1"/>
</dbReference>
<dbReference type="OrthoDB" id="9803238at2"/>
<dbReference type="EMBL" id="MTPW01000001">
    <property type="protein sequence ID" value="PQJ33059.1"/>
    <property type="molecule type" value="Genomic_DNA"/>
</dbReference>
<evidence type="ECO:0000256" key="8">
    <source>
        <dbReference type="ARBA" id="ARBA00053241"/>
    </source>
</evidence>
<evidence type="ECO:0000256" key="2">
    <source>
        <dbReference type="ARBA" id="ARBA00006601"/>
    </source>
</evidence>
<dbReference type="Pfam" id="PF00984">
    <property type="entry name" value="UDPG_MGDP_dh"/>
    <property type="match status" value="1"/>
</dbReference>
<name>A0A2S7UDV2_9FLAO</name>
<dbReference type="Pfam" id="PF03721">
    <property type="entry name" value="UDPG_MGDP_dh_N"/>
    <property type="match status" value="1"/>
</dbReference>
<evidence type="ECO:0000256" key="5">
    <source>
        <dbReference type="ARBA" id="ARBA00023002"/>
    </source>
</evidence>
<gene>
    <name evidence="14" type="ORF">BST92_14520</name>
</gene>
<dbReference type="PANTHER" id="PTHR11374:SF3">
    <property type="entry name" value="UDP-GLUCOSE 6-DEHYDROGENASE"/>
    <property type="match status" value="1"/>
</dbReference>
<dbReference type="SUPFAM" id="SSF51735">
    <property type="entry name" value="NAD(P)-binding Rossmann-fold domains"/>
    <property type="match status" value="1"/>
</dbReference>
<dbReference type="InterPro" id="IPR036220">
    <property type="entry name" value="UDP-Glc/GDP-Man_DH_C_sf"/>
</dbReference>
<dbReference type="GO" id="GO:0051287">
    <property type="term" value="F:NAD binding"/>
    <property type="evidence" value="ECO:0007669"/>
    <property type="project" value="InterPro"/>
</dbReference>
<dbReference type="PANTHER" id="PTHR11374">
    <property type="entry name" value="UDP-GLUCOSE DEHYDROGENASE/UDP-MANNAC DEHYDROGENASE"/>
    <property type="match status" value="1"/>
</dbReference>
<dbReference type="AlphaFoldDB" id="A0A2S7UDV2"/>
<keyword evidence="6 12" id="KW-0520">NAD</keyword>
<dbReference type="InterPro" id="IPR014026">
    <property type="entry name" value="UDP-Glc/GDP-Man_DH_dimer"/>
</dbReference>
<feature type="binding site" evidence="11">
    <location>
        <position position="263"/>
    </location>
    <ligand>
        <name>substrate</name>
    </ligand>
</feature>
<feature type="binding site" evidence="12">
    <location>
        <begin position="134"/>
        <end position="135"/>
    </location>
    <ligand>
        <name>NAD(+)</name>
        <dbReference type="ChEBI" id="CHEBI:57540"/>
    </ligand>
</feature>
<feature type="active site" description="Nucleophile" evidence="10">
    <location>
        <position position="279"/>
    </location>
</feature>
<accession>A0A2S7UDV2</accession>
<dbReference type="GO" id="GO:0003979">
    <property type="term" value="F:UDP-glucose 6-dehydrogenase activity"/>
    <property type="evidence" value="ECO:0007669"/>
    <property type="project" value="UniProtKB-EC"/>
</dbReference>
<evidence type="ECO:0000256" key="6">
    <source>
        <dbReference type="ARBA" id="ARBA00023027"/>
    </source>
</evidence>
<dbReference type="PIRSF" id="PIRSF500133">
    <property type="entry name" value="UDPglc_DH_euk"/>
    <property type="match status" value="1"/>
</dbReference>
<dbReference type="FunFam" id="1.20.5.100:FF:000001">
    <property type="entry name" value="UDP-glucose 6-dehydrogenase"/>
    <property type="match status" value="1"/>
</dbReference>
<dbReference type="InterPro" id="IPR036291">
    <property type="entry name" value="NAD(P)-bd_dom_sf"/>
</dbReference>
<feature type="binding site" evidence="11">
    <location>
        <begin position="270"/>
        <end position="276"/>
    </location>
    <ligand>
        <name>substrate</name>
    </ligand>
</feature>
<evidence type="ECO:0000256" key="12">
    <source>
        <dbReference type="PIRSR" id="PIRSR500133-3"/>
    </source>
</evidence>
<dbReference type="InterPro" id="IPR014027">
    <property type="entry name" value="UDP-Glc/GDP-Man_DH_C"/>
</dbReference>
<dbReference type="FunFam" id="3.40.50.720:FF:000114">
    <property type="entry name" value="UDP-glucose 6-dehydrogenase"/>
    <property type="match status" value="1"/>
</dbReference>
<evidence type="ECO:0000256" key="3">
    <source>
        <dbReference type="ARBA" id="ARBA00012954"/>
    </source>
</evidence>
<dbReference type="RefSeq" id="WP_105072114.1">
    <property type="nucleotide sequence ID" value="NZ_MTPW01000001.1"/>
</dbReference>
<comment type="catalytic activity">
    <reaction evidence="7">
        <text>UDP-alpha-D-glucose + 2 NAD(+) + H2O = UDP-alpha-D-glucuronate + 2 NADH + 3 H(+)</text>
        <dbReference type="Rhea" id="RHEA:23596"/>
        <dbReference type="ChEBI" id="CHEBI:15377"/>
        <dbReference type="ChEBI" id="CHEBI:15378"/>
        <dbReference type="ChEBI" id="CHEBI:57540"/>
        <dbReference type="ChEBI" id="CHEBI:57945"/>
        <dbReference type="ChEBI" id="CHEBI:58052"/>
        <dbReference type="ChEBI" id="CHEBI:58885"/>
        <dbReference type="EC" id="1.1.1.22"/>
    </reaction>
</comment>
<dbReference type="Proteomes" id="UP000239747">
    <property type="component" value="Unassembled WGS sequence"/>
</dbReference>
<evidence type="ECO:0000256" key="9">
    <source>
        <dbReference type="PIRNR" id="PIRNR000124"/>
    </source>
</evidence>
<evidence type="ECO:0000256" key="11">
    <source>
        <dbReference type="PIRSR" id="PIRSR500133-2"/>
    </source>
</evidence>